<feature type="transmembrane region" description="Helical" evidence="6">
    <location>
        <begin position="432"/>
        <end position="456"/>
    </location>
</feature>
<dbReference type="InterPro" id="IPR004670">
    <property type="entry name" value="NhaA"/>
</dbReference>
<name>A0A0S4LQ86_9BACT</name>
<feature type="transmembrane region" description="Helical" evidence="6">
    <location>
        <begin position="116"/>
        <end position="133"/>
    </location>
</feature>
<dbReference type="OrthoDB" id="9808135at2"/>
<dbReference type="GO" id="GO:0006885">
    <property type="term" value="P:regulation of pH"/>
    <property type="evidence" value="ECO:0007669"/>
    <property type="project" value="UniProtKB-UniRule"/>
</dbReference>
<keyword evidence="2 6" id="KW-1003">Cell membrane</keyword>
<keyword evidence="6" id="KW-0915">Sodium</keyword>
<dbReference type="RefSeq" id="WP_090901960.1">
    <property type="nucleotide sequence ID" value="NZ_CZPZ01000035.1"/>
</dbReference>
<evidence type="ECO:0000256" key="1">
    <source>
        <dbReference type="ARBA" id="ARBA00004429"/>
    </source>
</evidence>
<dbReference type="NCBIfam" id="TIGR00773">
    <property type="entry name" value="NhaA"/>
    <property type="match status" value="1"/>
</dbReference>
<comment type="catalytic activity">
    <reaction evidence="6">
        <text>Na(+)(in) + 2 H(+)(out) = Na(+)(out) + 2 H(+)(in)</text>
        <dbReference type="Rhea" id="RHEA:29251"/>
        <dbReference type="ChEBI" id="CHEBI:15378"/>
        <dbReference type="ChEBI" id="CHEBI:29101"/>
    </reaction>
</comment>
<evidence type="ECO:0000256" key="3">
    <source>
        <dbReference type="ARBA" id="ARBA00022692"/>
    </source>
</evidence>
<evidence type="ECO:0000256" key="2">
    <source>
        <dbReference type="ARBA" id="ARBA00022475"/>
    </source>
</evidence>
<dbReference type="Gene3D" id="1.20.1530.10">
    <property type="entry name" value="Na+/H+ antiporter like domain"/>
    <property type="match status" value="1"/>
</dbReference>
<keyword evidence="3 6" id="KW-0812">Transmembrane</keyword>
<dbReference type="EMBL" id="CZPZ01000035">
    <property type="protein sequence ID" value="CUS39660.1"/>
    <property type="molecule type" value="Genomic_DNA"/>
</dbReference>
<evidence type="ECO:0000256" key="5">
    <source>
        <dbReference type="ARBA" id="ARBA00023136"/>
    </source>
</evidence>
<keyword evidence="6" id="KW-0739">Sodium transport</keyword>
<feature type="transmembrane region" description="Helical" evidence="6">
    <location>
        <begin position="282"/>
        <end position="298"/>
    </location>
</feature>
<evidence type="ECO:0000313" key="8">
    <source>
        <dbReference type="Proteomes" id="UP000198736"/>
    </source>
</evidence>
<keyword evidence="6" id="KW-0813">Transport</keyword>
<evidence type="ECO:0000313" key="7">
    <source>
        <dbReference type="EMBL" id="CUS39660.1"/>
    </source>
</evidence>
<dbReference type="GO" id="GO:0015385">
    <property type="term" value="F:sodium:proton antiporter activity"/>
    <property type="evidence" value="ECO:0007669"/>
    <property type="project" value="UniProtKB-UniRule"/>
</dbReference>
<dbReference type="PANTHER" id="PTHR30341">
    <property type="entry name" value="SODIUM ION/PROTON ANTIPORTER NHAA-RELATED"/>
    <property type="match status" value="1"/>
</dbReference>
<feature type="transmembrane region" description="Helical" evidence="6">
    <location>
        <begin position="162"/>
        <end position="180"/>
    </location>
</feature>
<dbReference type="PANTHER" id="PTHR30341:SF0">
    <property type="entry name" value="NA(+)_H(+) ANTIPORTER NHAA"/>
    <property type="match status" value="1"/>
</dbReference>
<keyword evidence="6" id="KW-0050">Antiport</keyword>
<dbReference type="STRING" id="1742973.COMA2_80110"/>
<dbReference type="InterPro" id="IPR023171">
    <property type="entry name" value="Na/H_antiporter_dom_sf"/>
</dbReference>
<keyword evidence="6" id="KW-0406">Ion transport</keyword>
<protein>
    <recommendedName>
        <fullName evidence="6">Na(+)/H(+) antiporter NhaA</fullName>
    </recommendedName>
    <alternativeName>
        <fullName evidence="6">Sodium/proton antiporter NhaA</fullName>
    </alternativeName>
</protein>
<keyword evidence="4 6" id="KW-1133">Transmembrane helix</keyword>
<proteinExistence type="inferred from homology"/>
<evidence type="ECO:0000256" key="6">
    <source>
        <dbReference type="HAMAP-Rule" id="MF_01844"/>
    </source>
</evidence>
<evidence type="ECO:0000256" key="4">
    <source>
        <dbReference type="ARBA" id="ARBA00022989"/>
    </source>
</evidence>
<organism evidence="7 8">
    <name type="scientific">Candidatus Nitrospira nitrificans</name>
    <dbReference type="NCBI Taxonomy" id="1742973"/>
    <lineage>
        <taxon>Bacteria</taxon>
        <taxon>Pseudomonadati</taxon>
        <taxon>Nitrospirota</taxon>
        <taxon>Nitrospiria</taxon>
        <taxon>Nitrospirales</taxon>
        <taxon>Nitrospiraceae</taxon>
        <taxon>Nitrospira</taxon>
    </lineage>
</organism>
<reference evidence="8" key="1">
    <citation type="submission" date="2015-10" db="EMBL/GenBank/DDBJ databases">
        <authorList>
            <person name="Luecker S."/>
            <person name="Luecker S."/>
        </authorList>
    </citation>
    <scope>NUCLEOTIDE SEQUENCE [LARGE SCALE GENOMIC DNA]</scope>
</reference>
<dbReference type="AlphaFoldDB" id="A0A0S4LQ86"/>
<feature type="transmembrane region" description="Helical" evidence="6">
    <location>
        <begin position="227"/>
        <end position="246"/>
    </location>
</feature>
<feature type="transmembrane region" description="Helical" evidence="6">
    <location>
        <begin position="201"/>
        <end position="221"/>
    </location>
</feature>
<feature type="transmembrane region" description="Helical" evidence="6">
    <location>
        <begin position="253"/>
        <end position="276"/>
    </location>
</feature>
<feature type="transmembrane region" description="Helical" evidence="6">
    <location>
        <begin position="310"/>
        <end position="339"/>
    </location>
</feature>
<feature type="transmembrane region" description="Helical" evidence="6">
    <location>
        <begin position="468"/>
        <end position="493"/>
    </location>
</feature>
<dbReference type="GO" id="GO:0005886">
    <property type="term" value="C:plasma membrane"/>
    <property type="evidence" value="ECO:0007669"/>
    <property type="project" value="UniProtKB-SubCell"/>
</dbReference>
<comment type="function">
    <text evidence="6">Na(+)/H(+) antiporter that extrudes sodium in exchange for external protons.</text>
</comment>
<dbReference type="Proteomes" id="UP000198736">
    <property type="component" value="Unassembled WGS sequence"/>
</dbReference>
<keyword evidence="8" id="KW-1185">Reference proteome</keyword>
<keyword evidence="5 6" id="KW-0472">Membrane</keyword>
<comment type="subcellular location">
    <subcellularLocation>
        <location evidence="1">Cell inner membrane</location>
        <topology evidence="1">Multi-pass membrane protein</topology>
    </subcellularLocation>
    <subcellularLocation>
        <location evidence="6">Cell membrane</location>
        <topology evidence="6">Multi-pass membrane protein</topology>
    </subcellularLocation>
</comment>
<dbReference type="Pfam" id="PF06965">
    <property type="entry name" value="Na_H_antiport_1"/>
    <property type="match status" value="1"/>
</dbReference>
<sequence>MLDALGAAASWLGAQLWHHRLFQATEVYEPFGEAIGLMATLAPQRKEQFSRFGGRVAELLKAGGLARVLCADLTGSAGDVMKIPPWTIGSQTIQAKRSPVSRTVLLPAQYVIHNEVVSGVTLLIAALAALTWANSPWHASYQAFQETMITVSVGRFSLSEDLRHWINDGLMVSFFFVVGLEIKREFVRGELSDARNAALPIAAALGGMVVPVLIFLSIASGEGSRGWGIPMATDIAFALGVLALLGKRIPPHLRIFLLALATVDDIGAIVVIAIFYTAHLSPPALALAALLLGLLLAMRQGGMMRTIAVYLMLVVLFWVAVLKSGVHATIGGVILGALIPAHAPFTRKTFVASAAKRVDHVAEALRHGATERAEAVLGEIEELTRMSEAPLDRLERIVHPWVSFLVLPLFALANAGVALSGSMLREAAASPVTLGVVGGLVIGKLAGIAGFSWLAVQTGIATISKDITWSHLMGVAMLGGIGFTVSLFMTGLAFDEAPLRADAKVGILAASLMAAVMGYAWLYWATKKKSHKTQE</sequence>
<feature type="transmembrane region" description="Helical" evidence="6">
    <location>
        <begin position="401"/>
        <end position="420"/>
    </location>
</feature>
<accession>A0A0S4LQ86</accession>
<comment type="similarity">
    <text evidence="6">Belongs to the NhaA Na(+)/H(+) (TC 2.A.33) antiporter family.</text>
</comment>
<dbReference type="HAMAP" id="MF_01844">
    <property type="entry name" value="NhaA"/>
    <property type="match status" value="1"/>
</dbReference>
<feature type="transmembrane region" description="Helical" evidence="6">
    <location>
        <begin position="505"/>
        <end position="524"/>
    </location>
</feature>
<gene>
    <name evidence="6 7" type="primary">nhaA</name>
    <name evidence="7" type="ORF">COMA2_80110</name>
</gene>